<evidence type="ECO:0000256" key="7">
    <source>
        <dbReference type="ARBA" id="ARBA00022949"/>
    </source>
</evidence>
<dbReference type="PRINTS" id="PR01262">
    <property type="entry name" value="INNEXIN"/>
</dbReference>
<evidence type="ECO:0000313" key="13">
    <source>
        <dbReference type="EMBL" id="CAD7223117.1"/>
    </source>
</evidence>
<comment type="caution">
    <text evidence="12">Lacks conserved residue(s) required for the propagation of feature annotation.</text>
</comment>
<keyword evidence="10 12" id="KW-0472">Membrane</keyword>
<dbReference type="GO" id="GO:0034220">
    <property type="term" value="P:monoatomic ion transmembrane transport"/>
    <property type="evidence" value="ECO:0007669"/>
    <property type="project" value="UniProtKB-KW"/>
</dbReference>
<evidence type="ECO:0000256" key="3">
    <source>
        <dbReference type="ARBA" id="ARBA00022448"/>
    </source>
</evidence>
<name>A0A7R8ZIX9_9CRUS</name>
<dbReference type="GO" id="GO:0005886">
    <property type="term" value="C:plasma membrane"/>
    <property type="evidence" value="ECO:0007669"/>
    <property type="project" value="UniProtKB-SubCell"/>
</dbReference>
<comment type="function">
    <text evidence="12">Structural component of the gap junctions.</text>
</comment>
<evidence type="ECO:0000256" key="2">
    <source>
        <dbReference type="ARBA" id="ARBA00004651"/>
    </source>
</evidence>
<evidence type="ECO:0000256" key="4">
    <source>
        <dbReference type="ARBA" id="ARBA00022475"/>
    </source>
</evidence>
<dbReference type="PROSITE" id="PS51013">
    <property type="entry name" value="PANNEXIN"/>
    <property type="match status" value="1"/>
</dbReference>
<feature type="transmembrane region" description="Helical" evidence="12">
    <location>
        <begin position="32"/>
        <end position="51"/>
    </location>
</feature>
<keyword evidence="4" id="KW-1003">Cell membrane</keyword>
<dbReference type="EMBL" id="OB660153">
    <property type="protein sequence ID" value="CAD7223117.1"/>
    <property type="molecule type" value="Genomic_DNA"/>
</dbReference>
<comment type="similarity">
    <text evidence="12">Belongs to the pannexin family.</text>
</comment>
<protein>
    <recommendedName>
        <fullName evidence="12">Innexin</fullName>
    </recommendedName>
</protein>
<comment type="subcellular location">
    <subcellularLocation>
        <location evidence="1">Cell junction</location>
        <location evidence="1">Gap junction</location>
    </subcellularLocation>
    <subcellularLocation>
        <location evidence="2 12">Cell membrane</location>
        <topology evidence="2 12">Multi-pass membrane protein</topology>
    </subcellularLocation>
</comment>
<dbReference type="GO" id="GO:0005243">
    <property type="term" value="F:gap junction channel activity"/>
    <property type="evidence" value="ECO:0007669"/>
    <property type="project" value="TreeGrafter"/>
</dbReference>
<proteinExistence type="inferred from homology"/>
<evidence type="ECO:0000256" key="10">
    <source>
        <dbReference type="ARBA" id="ARBA00023136"/>
    </source>
</evidence>
<keyword evidence="5 12" id="KW-0812">Transmembrane</keyword>
<accession>A0A7R8ZIX9</accession>
<keyword evidence="7" id="KW-0965">Cell junction</keyword>
<feature type="transmembrane region" description="Helical" evidence="12">
    <location>
        <begin position="118"/>
        <end position="140"/>
    </location>
</feature>
<evidence type="ECO:0000256" key="6">
    <source>
        <dbReference type="ARBA" id="ARBA00022868"/>
    </source>
</evidence>
<feature type="transmembrane region" description="Helical" evidence="12">
    <location>
        <begin position="185"/>
        <end position="207"/>
    </location>
</feature>
<keyword evidence="6" id="KW-0303">Gap junction</keyword>
<reference evidence="13" key="1">
    <citation type="submission" date="2020-11" db="EMBL/GenBank/DDBJ databases">
        <authorList>
            <person name="Tran Van P."/>
        </authorList>
    </citation>
    <scope>NUCLEOTIDE SEQUENCE</scope>
</reference>
<evidence type="ECO:0000256" key="11">
    <source>
        <dbReference type="ARBA" id="ARBA00023303"/>
    </source>
</evidence>
<keyword evidence="11 12" id="KW-0407">Ion channel</keyword>
<evidence type="ECO:0000256" key="8">
    <source>
        <dbReference type="ARBA" id="ARBA00022989"/>
    </source>
</evidence>
<dbReference type="AlphaFoldDB" id="A0A7R8ZIX9"/>
<dbReference type="PANTHER" id="PTHR11893">
    <property type="entry name" value="INNEXIN"/>
    <property type="match status" value="1"/>
</dbReference>
<evidence type="ECO:0000256" key="5">
    <source>
        <dbReference type="ARBA" id="ARBA00022692"/>
    </source>
</evidence>
<dbReference type="InterPro" id="IPR000990">
    <property type="entry name" value="Innexin"/>
</dbReference>
<dbReference type="Pfam" id="PF00876">
    <property type="entry name" value="Innexin"/>
    <property type="match status" value="1"/>
</dbReference>
<evidence type="ECO:0000256" key="1">
    <source>
        <dbReference type="ARBA" id="ARBA00004610"/>
    </source>
</evidence>
<sequence length="328" mass="37507">MIPGFSALENLTKVQYNKIRVDNLVFKLHYKFTMNVLLGASILVTMTSWIGEPIQCIHAEGSGDDDQKKQFGKALESYCWIMSTFTLPHLQDKDVGTEVAHPGVGPHSKEHEKTYHAYYQWVPFVLFLQGLIFYVPHWIWKIVENKRLQHIVVGLNNPTLNAEDAKEKVRTLTRYLVNNLGRHQVFYLAFVSCELLNFIHIIIQIVLTDAFLGKEFSDFGFQAIRFRIDEEYENRTDPLSAIFPLVTKCTWHMFGPSGTIQKVICLVALHSAYPVIICQSSKGLRIEFVSPSHALPPEDWSPTINRRSARELTSDRYIPKQVAGPATD</sequence>
<keyword evidence="9 12" id="KW-0406">Ion transport</keyword>
<evidence type="ECO:0000256" key="9">
    <source>
        <dbReference type="ARBA" id="ARBA00023065"/>
    </source>
</evidence>
<organism evidence="13">
    <name type="scientific">Cyprideis torosa</name>
    <dbReference type="NCBI Taxonomy" id="163714"/>
    <lineage>
        <taxon>Eukaryota</taxon>
        <taxon>Metazoa</taxon>
        <taxon>Ecdysozoa</taxon>
        <taxon>Arthropoda</taxon>
        <taxon>Crustacea</taxon>
        <taxon>Oligostraca</taxon>
        <taxon>Ostracoda</taxon>
        <taxon>Podocopa</taxon>
        <taxon>Podocopida</taxon>
        <taxon>Cytherocopina</taxon>
        <taxon>Cytheroidea</taxon>
        <taxon>Cytherideidae</taxon>
        <taxon>Cyprideis</taxon>
    </lineage>
</organism>
<evidence type="ECO:0000256" key="12">
    <source>
        <dbReference type="RuleBase" id="RU010713"/>
    </source>
</evidence>
<gene>
    <name evidence="12" type="primary">inx</name>
    <name evidence="13" type="ORF">CTOB1V02_LOCUS1111</name>
</gene>
<dbReference type="PANTHER" id="PTHR11893:SF37">
    <property type="entry name" value="INNEXIN INX3"/>
    <property type="match status" value="1"/>
</dbReference>
<dbReference type="GO" id="GO:0005921">
    <property type="term" value="C:gap junction"/>
    <property type="evidence" value="ECO:0007669"/>
    <property type="project" value="UniProtKB-SubCell"/>
</dbReference>
<keyword evidence="3 12" id="KW-0813">Transport</keyword>
<keyword evidence="8 12" id="KW-1133">Transmembrane helix</keyword>
<dbReference type="GO" id="GO:0007602">
    <property type="term" value="P:phototransduction"/>
    <property type="evidence" value="ECO:0007669"/>
    <property type="project" value="TreeGrafter"/>
</dbReference>
<dbReference type="OrthoDB" id="5867527at2759"/>